<evidence type="ECO:0000256" key="2">
    <source>
        <dbReference type="ARBA" id="ARBA00022679"/>
    </source>
</evidence>
<dbReference type="GO" id="GO:0032259">
    <property type="term" value="P:methylation"/>
    <property type="evidence" value="ECO:0007669"/>
    <property type="project" value="UniProtKB-KW"/>
</dbReference>
<name>A0AAD2G5C2_9STRA</name>
<dbReference type="GO" id="GO:0008171">
    <property type="term" value="F:O-methyltransferase activity"/>
    <property type="evidence" value="ECO:0007669"/>
    <property type="project" value="InterPro"/>
</dbReference>
<dbReference type="PANTHER" id="PTHR10509:SF14">
    <property type="entry name" value="CAFFEOYL-COA O-METHYLTRANSFERASE 3-RELATED"/>
    <property type="match status" value="1"/>
</dbReference>
<comment type="caution">
    <text evidence="5">The sequence shown here is derived from an EMBL/GenBank/DDBJ whole genome shotgun (WGS) entry which is preliminary data.</text>
</comment>
<proteinExistence type="inferred from homology"/>
<dbReference type="InterPro" id="IPR002935">
    <property type="entry name" value="SAM_O-MeTrfase"/>
</dbReference>
<gene>
    <name evidence="5" type="ORF">CYCCA115_LOCUS20182</name>
</gene>
<dbReference type="InterPro" id="IPR029063">
    <property type="entry name" value="SAM-dependent_MTases_sf"/>
</dbReference>
<dbReference type="PANTHER" id="PTHR10509">
    <property type="entry name" value="O-METHYLTRANSFERASE-RELATED"/>
    <property type="match status" value="1"/>
</dbReference>
<evidence type="ECO:0008006" key="7">
    <source>
        <dbReference type="Google" id="ProtNLM"/>
    </source>
</evidence>
<reference evidence="5" key="1">
    <citation type="submission" date="2023-08" db="EMBL/GenBank/DDBJ databases">
        <authorList>
            <person name="Audoor S."/>
            <person name="Bilcke G."/>
        </authorList>
    </citation>
    <scope>NUCLEOTIDE SEQUENCE</scope>
</reference>
<sequence length="229" mass="25480">MNSSTPRPAKFANPDFVAPAVHAYVQELGYKESPILERLRLETANHPRARMMGDPSEAALFKLLISAMNVKRIVEVGVFTGYTTLAMALNLPDSGTIVGLDVSEEFTSVGKPYWIEAGVENKIDLRLGPALESLDKMISDGEESTYDFAFIDADKVNYEGYYERLIRLVRQNGIIAIDNVLWSGRVVDPKEQGDDTVALRQINKLVHGDVRVEHVMLPFADGVTLVRKK</sequence>
<organism evidence="5 6">
    <name type="scientific">Cylindrotheca closterium</name>
    <dbReference type="NCBI Taxonomy" id="2856"/>
    <lineage>
        <taxon>Eukaryota</taxon>
        <taxon>Sar</taxon>
        <taxon>Stramenopiles</taxon>
        <taxon>Ochrophyta</taxon>
        <taxon>Bacillariophyta</taxon>
        <taxon>Bacillariophyceae</taxon>
        <taxon>Bacillariophycidae</taxon>
        <taxon>Bacillariales</taxon>
        <taxon>Bacillariaceae</taxon>
        <taxon>Cylindrotheca</taxon>
    </lineage>
</organism>
<dbReference type="EMBL" id="CAKOGP040002147">
    <property type="protein sequence ID" value="CAJ1963478.1"/>
    <property type="molecule type" value="Genomic_DNA"/>
</dbReference>
<keyword evidence="1" id="KW-0489">Methyltransferase</keyword>
<evidence type="ECO:0000256" key="1">
    <source>
        <dbReference type="ARBA" id="ARBA00022603"/>
    </source>
</evidence>
<dbReference type="PROSITE" id="PS51682">
    <property type="entry name" value="SAM_OMT_I"/>
    <property type="match status" value="1"/>
</dbReference>
<accession>A0AAD2G5C2</accession>
<dbReference type="Proteomes" id="UP001295423">
    <property type="component" value="Unassembled WGS sequence"/>
</dbReference>
<dbReference type="InterPro" id="IPR050362">
    <property type="entry name" value="Cation-dep_OMT"/>
</dbReference>
<evidence type="ECO:0000313" key="6">
    <source>
        <dbReference type="Proteomes" id="UP001295423"/>
    </source>
</evidence>
<dbReference type="Pfam" id="PF01596">
    <property type="entry name" value="Methyltransf_3"/>
    <property type="match status" value="1"/>
</dbReference>
<protein>
    <recommendedName>
        <fullName evidence="7">Caffeoyl-CoA O-methyltransferase</fullName>
    </recommendedName>
</protein>
<dbReference type="Gene3D" id="3.40.50.150">
    <property type="entry name" value="Vaccinia Virus protein VP39"/>
    <property type="match status" value="1"/>
</dbReference>
<evidence type="ECO:0000256" key="3">
    <source>
        <dbReference type="ARBA" id="ARBA00022691"/>
    </source>
</evidence>
<dbReference type="SUPFAM" id="SSF53335">
    <property type="entry name" value="S-adenosyl-L-methionine-dependent methyltransferases"/>
    <property type="match status" value="1"/>
</dbReference>
<dbReference type="CDD" id="cd02440">
    <property type="entry name" value="AdoMet_MTases"/>
    <property type="match status" value="1"/>
</dbReference>
<evidence type="ECO:0000313" key="5">
    <source>
        <dbReference type="EMBL" id="CAJ1963478.1"/>
    </source>
</evidence>
<keyword evidence="2" id="KW-0808">Transferase</keyword>
<dbReference type="GO" id="GO:0008757">
    <property type="term" value="F:S-adenosylmethionine-dependent methyltransferase activity"/>
    <property type="evidence" value="ECO:0007669"/>
    <property type="project" value="TreeGrafter"/>
</dbReference>
<keyword evidence="6" id="KW-1185">Reference proteome</keyword>
<comment type="similarity">
    <text evidence="4">Belongs to the class I-like SAM-binding methyltransferase superfamily. Cation-dependent O-methyltransferase family.</text>
</comment>
<keyword evidence="3" id="KW-0949">S-adenosyl-L-methionine</keyword>
<evidence type="ECO:0000256" key="4">
    <source>
        <dbReference type="ARBA" id="ARBA00023453"/>
    </source>
</evidence>
<dbReference type="AlphaFoldDB" id="A0AAD2G5C2"/>